<protein>
    <recommendedName>
        <fullName evidence="4">Secreted protein</fullName>
    </recommendedName>
</protein>
<feature type="chain" id="PRO_5046354718" description="Secreted protein" evidence="1">
    <location>
        <begin position="32"/>
        <end position="183"/>
    </location>
</feature>
<evidence type="ECO:0000313" key="2">
    <source>
        <dbReference type="EMBL" id="MEA5391853.1"/>
    </source>
</evidence>
<sequence length="183" mass="18745">MTRRIGHTLRRAARLGASGAILLLAAGSAWADGRGSSPVLRLDGIGPLRLGMGRAEAVATGWLSDPGPGCELGGPPLPVVYKLKGPKAPAGIVGTAQFEQGTLRVFAFSAGVRTSFGVAIPGGTVGDLLKRARAAGLSATSVYDETFAGRFVTVNQKDKQVLGAFATKSAIETIAVPYVPVCE</sequence>
<keyword evidence="3" id="KW-1185">Reference proteome</keyword>
<accession>A0ABU5RVR1</accession>
<feature type="signal peptide" evidence="1">
    <location>
        <begin position="1"/>
        <end position="31"/>
    </location>
</feature>
<reference evidence="2 3" key="1">
    <citation type="submission" date="2023-12" db="EMBL/GenBank/DDBJ databases">
        <title>Baltic Sea Cyanobacteria.</title>
        <authorList>
            <person name="Delbaje E."/>
            <person name="Fewer D.P."/>
            <person name="Shishido T.K."/>
        </authorList>
    </citation>
    <scope>NUCLEOTIDE SEQUENCE [LARGE SCALE GENOMIC DNA]</scope>
    <source>
        <strain evidence="2 3">UHCC 0139</strain>
    </source>
</reference>
<evidence type="ECO:0000313" key="3">
    <source>
        <dbReference type="Proteomes" id="UP001304461"/>
    </source>
</evidence>
<keyword evidence="1" id="KW-0732">Signal</keyword>
<organism evidence="2 3">
    <name type="scientific">Cyanobium gracile UHCC 0139</name>
    <dbReference type="NCBI Taxonomy" id="3110308"/>
    <lineage>
        <taxon>Bacteria</taxon>
        <taxon>Bacillati</taxon>
        <taxon>Cyanobacteriota</taxon>
        <taxon>Cyanophyceae</taxon>
        <taxon>Synechococcales</taxon>
        <taxon>Prochlorococcaceae</taxon>
        <taxon>Cyanobium</taxon>
    </lineage>
</organism>
<name>A0ABU5RVR1_9CYAN</name>
<evidence type="ECO:0000256" key="1">
    <source>
        <dbReference type="SAM" id="SignalP"/>
    </source>
</evidence>
<evidence type="ECO:0008006" key="4">
    <source>
        <dbReference type="Google" id="ProtNLM"/>
    </source>
</evidence>
<gene>
    <name evidence="2" type="ORF">VB738_11355</name>
</gene>
<dbReference type="EMBL" id="JAYGHX010000006">
    <property type="protein sequence ID" value="MEA5391853.1"/>
    <property type="molecule type" value="Genomic_DNA"/>
</dbReference>
<dbReference type="RefSeq" id="WP_323305836.1">
    <property type="nucleotide sequence ID" value="NZ_JAYGHX010000006.1"/>
</dbReference>
<proteinExistence type="predicted"/>
<dbReference type="Proteomes" id="UP001304461">
    <property type="component" value="Unassembled WGS sequence"/>
</dbReference>
<comment type="caution">
    <text evidence="2">The sequence shown here is derived from an EMBL/GenBank/DDBJ whole genome shotgun (WGS) entry which is preliminary data.</text>
</comment>